<gene>
    <name evidence="1" type="ORF">XD92_0434</name>
</gene>
<proteinExistence type="predicted"/>
<protein>
    <submittedName>
        <fullName evidence="1">Uncharacterized protein</fullName>
    </submittedName>
</protein>
<evidence type="ECO:0000313" key="2">
    <source>
        <dbReference type="Proteomes" id="UP000053860"/>
    </source>
</evidence>
<dbReference type="Proteomes" id="UP000053860">
    <property type="component" value="Unassembled WGS sequence"/>
</dbReference>
<dbReference type="AlphaFoldDB" id="A0A101HK57"/>
<sequence>MSFKRNVIAGFLLYWVYQIYKARKKLVPPVDRYRFPDF</sequence>
<name>A0A101HK57_9BACT</name>
<reference evidence="2" key="1">
    <citation type="journal article" date="2015" name="MBio">
        <title>Genome-Resolved Metagenomic Analysis Reveals Roles for Candidate Phyla and Other Microbial Community Members in Biogeochemical Transformations in Oil Reservoirs.</title>
        <authorList>
            <person name="Hu P."/>
            <person name="Tom L."/>
            <person name="Singh A."/>
            <person name="Thomas B.C."/>
            <person name="Baker B.J."/>
            <person name="Piceno Y.M."/>
            <person name="Andersen G.L."/>
            <person name="Banfield J.F."/>
        </authorList>
    </citation>
    <scope>NUCLEOTIDE SEQUENCE [LARGE SCALE GENOMIC DNA]</scope>
</reference>
<dbReference type="EMBL" id="LGGN01000055">
    <property type="protein sequence ID" value="KUK78239.1"/>
    <property type="molecule type" value="Genomic_DNA"/>
</dbReference>
<organism evidence="1 2">
    <name type="scientific">Proteiniphilum acetatigenes</name>
    <dbReference type="NCBI Taxonomy" id="294710"/>
    <lineage>
        <taxon>Bacteria</taxon>
        <taxon>Pseudomonadati</taxon>
        <taxon>Bacteroidota</taxon>
        <taxon>Bacteroidia</taxon>
        <taxon>Bacteroidales</taxon>
        <taxon>Dysgonomonadaceae</taxon>
        <taxon>Proteiniphilum</taxon>
    </lineage>
</organism>
<comment type="caution">
    <text evidence="1">The sequence shown here is derived from an EMBL/GenBank/DDBJ whole genome shotgun (WGS) entry which is preliminary data.</text>
</comment>
<evidence type="ECO:0000313" key="1">
    <source>
        <dbReference type="EMBL" id="KUK78239.1"/>
    </source>
</evidence>
<accession>A0A101HK57</accession>